<keyword evidence="2" id="KW-0732">Signal</keyword>
<feature type="signal peptide" evidence="2">
    <location>
        <begin position="1"/>
        <end position="28"/>
    </location>
</feature>
<feature type="chain" id="PRO_5036966036" evidence="2">
    <location>
        <begin position="29"/>
        <end position="387"/>
    </location>
</feature>
<protein>
    <submittedName>
        <fullName evidence="4">Uncharacterized protein</fullName>
    </submittedName>
</protein>
<evidence type="ECO:0000256" key="2">
    <source>
        <dbReference type="SAM" id="SignalP"/>
    </source>
</evidence>
<dbReference type="WBParaSite" id="PgR015_g127_t04">
    <property type="protein sequence ID" value="PgR015_g127_t04"/>
    <property type="gene ID" value="PgR015_g127"/>
</dbReference>
<dbReference type="AlphaFoldDB" id="A0A915AVB6"/>
<organism evidence="3 4">
    <name type="scientific">Parascaris univalens</name>
    <name type="common">Nematode worm</name>
    <dbReference type="NCBI Taxonomy" id="6257"/>
    <lineage>
        <taxon>Eukaryota</taxon>
        <taxon>Metazoa</taxon>
        <taxon>Ecdysozoa</taxon>
        <taxon>Nematoda</taxon>
        <taxon>Chromadorea</taxon>
        <taxon>Rhabditida</taxon>
        <taxon>Spirurina</taxon>
        <taxon>Ascaridomorpha</taxon>
        <taxon>Ascaridoidea</taxon>
        <taxon>Ascarididae</taxon>
        <taxon>Parascaris</taxon>
    </lineage>
</organism>
<evidence type="ECO:0000256" key="1">
    <source>
        <dbReference type="SAM" id="Coils"/>
    </source>
</evidence>
<reference evidence="4" key="1">
    <citation type="submission" date="2022-11" db="UniProtKB">
        <authorList>
            <consortium name="WormBaseParasite"/>
        </authorList>
    </citation>
    <scope>IDENTIFICATION</scope>
</reference>
<dbReference type="Proteomes" id="UP000887569">
    <property type="component" value="Unplaced"/>
</dbReference>
<feature type="coiled-coil region" evidence="1">
    <location>
        <begin position="326"/>
        <end position="353"/>
    </location>
</feature>
<evidence type="ECO:0000313" key="3">
    <source>
        <dbReference type="Proteomes" id="UP000887569"/>
    </source>
</evidence>
<proteinExistence type="predicted"/>
<keyword evidence="3" id="KW-1185">Reference proteome</keyword>
<accession>A0A915AVB6</accession>
<keyword evidence="1" id="KW-0175">Coiled coil</keyword>
<evidence type="ECO:0000313" key="4">
    <source>
        <dbReference type="WBParaSite" id="PgR015_g127_t04"/>
    </source>
</evidence>
<name>A0A915AVB6_PARUN</name>
<sequence>MHCSFRSDMRMFLQHFLFCLIFTAAGRGELKDYKKLRSCRWMIPSSYAAIGVMEDCTVVVLSPEYEDNTSPPELARNNKSCAGAQIIMIKSLVLYKEGKMKTVHFPVAFVNPHFIPISLGCDFPMKKMIYFCNLSDDFVPNTRFKVEEDAALTIHGNAISVGSHRVVLNEDGKILHYDHMTEPETNDTETDYRISGYKVVVTTLTTRTIISLEGENDKRCLLFVHHPRVAVKRWTFVKEATYDQLVHYQQQRKEALLDLPYLLKPSTTARKVSSIDPFKQLFNDVLYCLIGVQICIIVIPGLYAWCFGCPCSGESFAKVEYERMNKDEAVQKKQAAKKQAELLREQRLRAQKERMLRDSKGVARARAPTTKDAFRVKGLSTVLPTKG</sequence>